<dbReference type="InterPro" id="IPR035906">
    <property type="entry name" value="MetI-like_sf"/>
</dbReference>
<name>A0ABQ5UL30_9HYPH</name>
<evidence type="ECO:0000256" key="5">
    <source>
        <dbReference type="ARBA" id="ARBA00022692"/>
    </source>
</evidence>
<dbReference type="PROSITE" id="PS50928">
    <property type="entry name" value="ABC_TM1"/>
    <property type="match status" value="1"/>
</dbReference>
<dbReference type="RefSeq" id="WP_284393853.1">
    <property type="nucleotide sequence ID" value="NZ_BSNG01000003.1"/>
</dbReference>
<comment type="caution">
    <text evidence="10">The sequence shown here is derived from an EMBL/GenBank/DDBJ whole genome shotgun (WGS) entry which is preliminary data.</text>
</comment>
<dbReference type="InterPro" id="IPR043429">
    <property type="entry name" value="ArtM/GltK/GlnP/TcyL/YhdX-like"/>
</dbReference>
<keyword evidence="5 8" id="KW-0812">Transmembrane</keyword>
<keyword evidence="6 8" id="KW-1133">Transmembrane helix</keyword>
<dbReference type="PANTHER" id="PTHR30614">
    <property type="entry name" value="MEMBRANE COMPONENT OF AMINO ACID ABC TRANSPORTER"/>
    <property type="match status" value="1"/>
</dbReference>
<evidence type="ECO:0000256" key="8">
    <source>
        <dbReference type="RuleBase" id="RU363032"/>
    </source>
</evidence>
<evidence type="ECO:0000256" key="1">
    <source>
        <dbReference type="ARBA" id="ARBA00004429"/>
    </source>
</evidence>
<feature type="transmembrane region" description="Helical" evidence="8">
    <location>
        <begin position="20"/>
        <end position="43"/>
    </location>
</feature>
<feature type="transmembrane region" description="Helical" evidence="8">
    <location>
        <begin position="86"/>
        <end position="105"/>
    </location>
</feature>
<dbReference type="CDD" id="cd06261">
    <property type="entry name" value="TM_PBP2"/>
    <property type="match status" value="1"/>
</dbReference>
<dbReference type="Proteomes" id="UP001161406">
    <property type="component" value="Unassembled WGS sequence"/>
</dbReference>
<gene>
    <name evidence="10" type="ORF">GCM10007913_39890</name>
</gene>
<dbReference type="SUPFAM" id="SSF161098">
    <property type="entry name" value="MetI-like"/>
    <property type="match status" value="1"/>
</dbReference>
<proteinExistence type="inferred from homology"/>
<feature type="transmembrane region" description="Helical" evidence="8">
    <location>
        <begin position="55"/>
        <end position="74"/>
    </location>
</feature>
<evidence type="ECO:0000256" key="4">
    <source>
        <dbReference type="ARBA" id="ARBA00022475"/>
    </source>
</evidence>
<keyword evidence="11" id="KW-1185">Reference proteome</keyword>
<evidence type="ECO:0000313" key="11">
    <source>
        <dbReference type="Proteomes" id="UP001161406"/>
    </source>
</evidence>
<dbReference type="NCBIfam" id="TIGR01726">
    <property type="entry name" value="HEQRo_perm_3TM"/>
    <property type="match status" value="1"/>
</dbReference>
<evidence type="ECO:0000256" key="3">
    <source>
        <dbReference type="ARBA" id="ARBA00022448"/>
    </source>
</evidence>
<dbReference type="InterPro" id="IPR000515">
    <property type="entry name" value="MetI-like"/>
</dbReference>
<sequence length="221" mass="24167">MFQQFTFNHVLFLAQSTLVTLQLVGIALAGGAVGSAIITAMLISPIRPIRWLAELFVFIIQGTPIIVTLFMAYYGLPMMGLNLDQTWSMTFAFAIFTSAFLGEIWRSSLAAVPKGQWESAHALGLSWRTTMGSIIVPQAMRIAIPPSIGFLVQLVKGTSVVSIIGIAELTRAAQIVSNATFKPLPVFLTAAAFYFAINFPLTMLSRHLERRFKVGGMVKSH</sequence>
<evidence type="ECO:0000256" key="2">
    <source>
        <dbReference type="ARBA" id="ARBA00010072"/>
    </source>
</evidence>
<evidence type="ECO:0000313" key="10">
    <source>
        <dbReference type="EMBL" id="GLQ12057.1"/>
    </source>
</evidence>
<keyword evidence="7 8" id="KW-0472">Membrane</keyword>
<accession>A0ABQ5UL30</accession>
<keyword evidence="4" id="KW-1003">Cell membrane</keyword>
<feature type="transmembrane region" description="Helical" evidence="8">
    <location>
        <begin position="186"/>
        <end position="204"/>
    </location>
</feature>
<dbReference type="InterPro" id="IPR010065">
    <property type="entry name" value="AA_ABC_transptr_permease_3TM"/>
</dbReference>
<protein>
    <submittedName>
        <fullName evidence="10">ABC transporter permease</fullName>
    </submittedName>
</protein>
<feature type="domain" description="ABC transmembrane type-1" evidence="9">
    <location>
        <begin position="13"/>
        <end position="205"/>
    </location>
</feature>
<dbReference type="PANTHER" id="PTHR30614:SF34">
    <property type="entry name" value="BLR6398 PROTEIN"/>
    <property type="match status" value="1"/>
</dbReference>
<organism evidence="10 11">
    <name type="scientific">Devosia yakushimensis</name>
    <dbReference type="NCBI Taxonomy" id="470028"/>
    <lineage>
        <taxon>Bacteria</taxon>
        <taxon>Pseudomonadati</taxon>
        <taxon>Pseudomonadota</taxon>
        <taxon>Alphaproteobacteria</taxon>
        <taxon>Hyphomicrobiales</taxon>
        <taxon>Devosiaceae</taxon>
        <taxon>Devosia</taxon>
    </lineage>
</organism>
<evidence type="ECO:0000256" key="7">
    <source>
        <dbReference type="ARBA" id="ARBA00023136"/>
    </source>
</evidence>
<evidence type="ECO:0000256" key="6">
    <source>
        <dbReference type="ARBA" id="ARBA00022989"/>
    </source>
</evidence>
<dbReference type="EMBL" id="BSNG01000003">
    <property type="protein sequence ID" value="GLQ12057.1"/>
    <property type="molecule type" value="Genomic_DNA"/>
</dbReference>
<feature type="transmembrane region" description="Helical" evidence="8">
    <location>
        <begin position="148"/>
        <end position="166"/>
    </location>
</feature>
<keyword evidence="3 8" id="KW-0813">Transport</keyword>
<reference evidence="10" key="1">
    <citation type="journal article" date="2014" name="Int. J. Syst. Evol. Microbiol.">
        <title>Complete genome of a new Firmicutes species belonging to the dominant human colonic microbiota ('Ruminococcus bicirculans') reveals two chromosomes and a selective capacity to utilize plant glucans.</title>
        <authorList>
            <consortium name="NISC Comparative Sequencing Program"/>
            <person name="Wegmann U."/>
            <person name="Louis P."/>
            <person name="Goesmann A."/>
            <person name="Henrissat B."/>
            <person name="Duncan S.H."/>
            <person name="Flint H.J."/>
        </authorList>
    </citation>
    <scope>NUCLEOTIDE SEQUENCE</scope>
    <source>
        <strain evidence="10">NBRC 103855</strain>
    </source>
</reference>
<evidence type="ECO:0000259" key="9">
    <source>
        <dbReference type="PROSITE" id="PS50928"/>
    </source>
</evidence>
<dbReference type="Gene3D" id="1.10.3720.10">
    <property type="entry name" value="MetI-like"/>
    <property type="match status" value="1"/>
</dbReference>
<comment type="similarity">
    <text evidence="2">Belongs to the binding-protein-dependent transport system permease family. HisMQ subfamily.</text>
</comment>
<comment type="subcellular location">
    <subcellularLocation>
        <location evidence="1">Cell inner membrane</location>
        <topology evidence="1">Multi-pass membrane protein</topology>
    </subcellularLocation>
    <subcellularLocation>
        <location evidence="8">Cell membrane</location>
        <topology evidence="8">Multi-pass membrane protein</topology>
    </subcellularLocation>
</comment>
<reference evidence="10" key="2">
    <citation type="submission" date="2023-01" db="EMBL/GenBank/DDBJ databases">
        <title>Draft genome sequence of Devosia yakushimensis strain NBRC 103855.</title>
        <authorList>
            <person name="Sun Q."/>
            <person name="Mori K."/>
        </authorList>
    </citation>
    <scope>NUCLEOTIDE SEQUENCE</scope>
    <source>
        <strain evidence="10">NBRC 103855</strain>
    </source>
</reference>
<dbReference type="Pfam" id="PF00528">
    <property type="entry name" value="BPD_transp_1"/>
    <property type="match status" value="1"/>
</dbReference>